<organism evidence="3 4">
    <name type="scientific">Cercospora berteroae</name>
    <dbReference type="NCBI Taxonomy" id="357750"/>
    <lineage>
        <taxon>Eukaryota</taxon>
        <taxon>Fungi</taxon>
        <taxon>Dikarya</taxon>
        <taxon>Ascomycota</taxon>
        <taxon>Pezizomycotina</taxon>
        <taxon>Dothideomycetes</taxon>
        <taxon>Dothideomycetidae</taxon>
        <taxon>Mycosphaerellales</taxon>
        <taxon>Mycosphaerellaceae</taxon>
        <taxon>Cercospora</taxon>
    </lineage>
</organism>
<dbReference type="EMBL" id="PNEN01000413">
    <property type="protein sequence ID" value="PPJ59221.1"/>
    <property type="molecule type" value="Genomic_DNA"/>
</dbReference>
<name>A0A2S6CHN0_9PEZI</name>
<dbReference type="PANTHER" id="PTHR46689">
    <property type="entry name" value="MEMBRANE PROTEIN, PUTATIVE-RELATED"/>
    <property type="match status" value="1"/>
</dbReference>
<gene>
    <name evidence="3" type="ORF">CBER1_05359</name>
</gene>
<dbReference type="STRING" id="357750.A0A2S6CHN0"/>
<evidence type="ECO:0000313" key="3">
    <source>
        <dbReference type="EMBL" id="PPJ59221.1"/>
    </source>
</evidence>
<feature type="compositionally biased region" description="Polar residues" evidence="1">
    <location>
        <begin position="356"/>
        <end position="373"/>
    </location>
</feature>
<dbReference type="Pfam" id="PF19050">
    <property type="entry name" value="PhoD_2"/>
    <property type="match status" value="3"/>
</dbReference>
<feature type="domain" description="PhoD-like phosphatase" evidence="2">
    <location>
        <begin position="162"/>
        <end position="350"/>
    </location>
</feature>
<evidence type="ECO:0000313" key="4">
    <source>
        <dbReference type="Proteomes" id="UP000237631"/>
    </source>
</evidence>
<feature type="domain" description="PhoD-like phosphatase" evidence="2">
    <location>
        <begin position="497"/>
        <end position="660"/>
    </location>
</feature>
<dbReference type="InterPro" id="IPR018946">
    <property type="entry name" value="PhoD-like_MPP"/>
</dbReference>
<feature type="region of interest" description="Disordered" evidence="1">
    <location>
        <begin position="354"/>
        <end position="373"/>
    </location>
</feature>
<dbReference type="PANTHER" id="PTHR46689:SF3">
    <property type="entry name" value="PHOD-LIKE PHOSPHATASE DOMAIN-CONTAINING PROTEIN"/>
    <property type="match status" value="1"/>
</dbReference>
<dbReference type="OrthoDB" id="9999821at2759"/>
<dbReference type="InterPro" id="IPR043904">
    <property type="entry name" value="PhoD_2-like"/>
</dbReference>
<comment type="caution">
    <text evidence="3">The sequence shown here is derived from an EMBL/GenBank/DDBJ whole genome shotgun (WGS) entry which is preliminary data.</text>
</comment>
<feature type="domain" description="PhoD-like phosphatase" evidence="2">
    <location>
        <begin position="415"/>
        <end position="484"/>
    </location>
</feature>
<reference evidence="4" key="1">
    <citation type="journal article" date="2017" name="bioRxiv">
        <title>Conservation of a gene cluster reveals novel cercosporin biosynthetic mechanisms and extends production to the genus Colletotrichum.</title>
        <authorList>
            <person name="de Jonge R."/>
            <person name="Ebert M.K."/>
            <person name="Huitt-Roehl C.R."/>
            <person name="Pal P."/>
            <person name="Suttle J.C."/>
            <person name="Spanner R.E."/>
            <person name="Neubauer J.D."/>
            <person name="Jurick W.M.II."/>
            <person name="Stott K.A."/>
            <person name="Secor G.A."/>
            <person name="Thomma B.P.H.J."/>
            <person name="Van de Peer Y."/>
            <person name="Townsend C.A."/>
            <person name="Bolton M.D."/>
        </authorList>
    </citation>
    <scope>NUCLEOTIDE SEQUENCE [LARGE SCALE GENOMIC DNA]</scope>
    <source>
        <strain evidence="4">CBS538.71</strain>
    </source>
</reference>
<dbReference type="Gene3D" id="3.60.21.70">
    <property type="entry name" value="PhoD-like phosphatase"/>
    <property type="match status" value="1"/>
</dbReference>
<dbReference type="AlphaFoldDB" id="A0A2S6CHN0"/>
<dbReference type="Proteomes" id="UP000237631">
    <property type="component" value="Unassembled WGS sequence"/>
</dbReference>
<accession>A0A2S6CHN0</accession>
<dbReference type="GO" id="GO:0016020">
    <property type="term" value="C:membrane"/>
    <property type="evidence" value="ECO:0007669"/>
    <property type="project" value="TreeGrafter"/>
</dbReference>
<evidence type="ECO:0000256" key="1">
    <source>
        <dbReference type="SAM" id="MobiDB-lite"/>
    </source>
</evidence>
<keyword evidence="4" id="KW-1185">Reference proteome</keyword>
<dbReference type="CDD" id="cd07389">
    <property type="entry name" value="MPP_PhoD"/>
    <property type="match status" value="1"/>
</dbReference>
<sequence>MDTGDVHKHDIEGGRGRAAVEALKEDTGIHHDTAWASANAVPPAATLAEVPRHENGMGHGPQVRSTTEGLDIVCGPLLNYKHTSNEHTHQPQWHGSVLIVTTPGQQPGPLTLRCVGAWNGGAAATNGAVAGGQDRTFQAEKLYEDPTRGFWRYVIDVPFQEEQATWAYSIRDMVSSTNKSPITKPLRFVVPSKHESMRIMFHSCNGFSVGTDMNTWTGPVLWNDVLRVHNEQPLHIMIGGGDQIYNDSVRVDGPLRPWTDIANPKKRRDFPFNEEMRKKCDDYYYENYVRWYGTEEFALANGQIPQLNIWDDHDIIDGFGSYTDHFMKCSVFRGIGGVAHKYYLLFQHHIPPPPSTYSTDAPQTTKTTGHTTSPDAVQLKDTFVMVPKREDPSWIIGTRPGPYVEERSRSIYCQLGKRIAFLGIDARTERTRHQINYPETYDQIFKRANGEIARSNGAIKHLILLLGVPIAYPRLQWLENIISSPIIGPIKFLNKRFGVAGSLFNQFDGGVDLLDDLDDHYTAHQHKKERKALIHRLQQISKDHSVRITILGGDVHLAALGRFYSKAHLNIPAERDFRYMPNIVSSAITNKPPPQAVANLLARRNKIHHLDHETDETLLEMFNKNPGEGEEGVEDKTAKNNHATMPSRNYAIITESHSHTGPPTNGLATNGTIDGVGDTSNNADFTLPKNMREPIHKGEVQAGTEHPAAGGIKKTGLAGRDGLDVCIRVEVKPGGKDGRTEGYGISIPALESGAYKGQGTTW</sequence>
<evidence type="ECO:0000259" key="2">
    <source>
        <dbReference type="Pfam" id="PF19050"/>
    </source>
</evidence>
<protein>
    <recommendedName>
        <fullName evidence="2">PhoD-like phosphatase domain-containing protein</fullName>
    </recommendedName>
</protein>
<proteinExistence type="predicted"/>
<dbReference type="InterPro" id="IPR038607">
    <property type="entry name" value="PhoD-like_sf"/>
</dbReference>